<dbReference type="PANTHER" id="PTHR11472">
    <property type="entry name" value="DNA REPAIR DEAD HELICASE RAD3/XP-D SUBFAMILY MEMBER"/>
    <property type="match status" value="1"/>
</dbReference>
<evidence type="ECO:0000256" key="6">
    <source>
        <dbReference type="ARBA" id="ARBA00022806"/>
    </source>
</evidence>
<evidence type="ECO:0000256" key="10">
    <source>
        <dbReference type="ARBA" id="ARBA00023125"/>
    </source>
</evidence>
<keyword evidence="9" id="KW-0411">Iron-sulfur</keyword>
<dbReference type="STRING" id="1527.SAMN04489757_105131"/>
<evidence type="ECO:0000256" key="4">
    <source>
        <dbReference type="ARBA" id="ARBA00022763"/>
    </source>
</evidence>
<dbReference type="InterPro" id="IPR027417">
    <property type="entry name" value="P-loop_NTPase"/>
</dbReference>
<dbReference type="SUPFAM" id="SSF52540">
    <property type="entry name" value="P-loop containing nucleoside triphosphate hydrolases"/>
    <property type="match status" value="1"/>
</dbReference>
<dbReference type="GO" id="GO:0006281">
    <property type="term" value="P:DNA repair"/>
    <property type="evidence" value="ECO:0007669"/>
    <property type="project" value="UniProtKB-KW"/>
</dbReference>
<evidence type="ECO:0000256" key="3">
    <source>
        <dbReference type="ARBA" id="ARBA00022741"/>
    </source>
</evidence>
<reference evidence="15 16" key="1">
    <citation type="submission" date="2016-10" db="EMBL/GenBank/DDBJ databases">
        <authorList>
            <person name="de Groot N.N."/>
        </authorList>
    </citation>
    <scope>NUCLEOTIDE SEQUENCE [LARGE SCALE GENOMIC DNA]</scope>
    <source>
        <strain evidence="15 16">DSM 1283</strain>
    </source>
</reference>
<evidence type="ECO:0000259" key="14">
    <source>
        <dbReference type="PROSITE" id="PS51193"/>
    </source>
</evidence>
<evidence type="ECO:0000313" key="16">
    <source>
        <dbReference type="Proteomes" id="UP000198806"/>
    </source>
</evidence>
<dbReference type="SMART" id="SM00488">
    <property type="entry name" value="DEXDc2"/>
    <property type="match status" value="1"/>
</dbReference>
<keyword evidence="4" id="KW-0227">DNA damage</keyword>
<dbReference type="SMART" id="SM00491">
    <property type="entry name" value="HELICc2"/>
    <property type="match status" value="1"/>
</dbReference>
<dbReference type="GO" id="GO:0003678">
    <property type="term" value="F:DNA helicase activity"/>
    <property type="evidence" value="ECO:0007669"/>
    <property type="project" value="InterPro"/>
</dbReference>
<evidence type="ECO:0000256" key="7">
    <source>
        <dbReference type="ARBA" id="ARBA00022840"/>
    </source>
</evidence>
<evidence type="ECO:0000256" key="13">
    <source>
        <dbReference type="ARBA" id="ARBA00038058"/>
    </source>
</evidence>
<accession>A0A1I5DC46</accession>
<dbReference type="GO" id="GO:0046872">
    <property type="term" value="F:metal ion binding"/>
    <property type="evidence" value="ECO:0007669"/>
    <property type="project" value="UniProtKB-KW"/>
</dbReference>
<keyword evidence="6 15" id="KW-0347">Helicase</keyword>
<dbReference type="InterPro" id="IPR010614">
    <property type="entry name" value="RAD3-like_helicase_DEAD"/>
</dbReference>
<comment type="similarity">
    <text evidence="13">Belongs to the helicase family. DinG subfamily.</text>
</comment>
<evidence type="ECO:0000256" key="2">
    <source>
        <dbReference type="ARBA" id="ARBA00022723"/>
    </source>
</evidence>
<dbReference type="InterPro" id="IPR006555">
    <property type="entry name" value="ATP-dep_Helicase_C"/>
</dbReference>
<dbReference type="PROSITE" id="PS51193">
    <property type="entry name" value="HELICASE_ATP_BIND_2"/>
    <property type="match status" value="1"/>
</dbReference>
<keyword evidence="2" id="KW-0479">Metal-binding</keyword>
<dbReference type="Gene3D" id="1.10.275.30">
    <property type="match status" value="1"/>
</dbReference>
<dbReference type="InterPro" id="IPR006554">
    <property type="entry name" value="Helicase-like_DEXD_c2"/>
</dbReference>
<keyword evidence="1" id="KW-0004">4Fe-4S</keyword>
<gene>
    <name evidence="15" type="ORF">SAMN04489757_105131</name>
</gene>
<evidence type="ECO:0000256" key="8">
    <source>
        <dbReference type="ARBA" id="ARBA00023004"/>
    </source>
</evidence>
<dbReference type="GO" id="GO:0003677">
    <property type="term" value="F:DNA binding"/>
    <property type="evidence" value="ECO:0007669"/>
    <property type="project" value="UniProtKB-KW"/>
</dbReference>
<evidence type="ECO:0000256" key="9">
    <source>
        <dbReference type="ARBA" id="ARBA00023014"/>
    </source>
</evidence>
<dbReference type="Pfam" id="PF13307">
    <property type="entry name" value="Helicase_C_2"/>
    <property type="match status" value="1"/>
</dbReference>
<dbReference type="RefSeq" id="WP_091684822.1">
    <property type="nucleotide sequence ID" value="NZ_BAABFM010000026.1"/>
</dbReference>
<dbReference type="OrthoDB" id="9765586at2"/>
<organism evidence="15 16">
    <name type="scientific">Anaerocolumna aminovalerica</name>
    <dbReference type="NCBI Taxonomy" id="1527"/>
    <lineage>
        <taxon>Bacteria</taxon>
        <taxon>Bacillati</taxon>
        <taxon>Bacillota</taxon>
        <taxon>Clostridia</taxon>
        <taxon>Lachnospirales</taxon>
        <taxon>Lachnospiraceae</taxon>
        <taxon>Anaerocolumna</taxon>
    </lineage>
</organism>
<dbReference type="EMBL" id="FOWD01000005">
    <property type="protein sequence ID" value="SFN96844.1"/>
    <property type="molecule type" value="Genomic_DNA"/>
</dbReference>
<dbReference type="GO" id="GO:0016818">
    <property type="term" value="F:hydrolase activity, acting on acid anhydrides, in phosphorus-containing anhydrides"/>
    <property type="evidence" value="ECO:0007669"/>
    <property type="project" value="InterPro"/>
</dbReference>
<keyword evidence="12" id="KW-0413">Isomerase</keyword>
<keyword evidence="11" id="KW-0234">DNA repair</keyword>
<dbReference type="Proteomes" id="UP000198806">
    <property type="component" value="Unassembled WGS sequence"/>
</dbReference>
<dbReference type="InterPro" id="IPR011604">
    <property type="entry name" value="PDDEXK-like_dom_sf"/>
</dbReference>
<dbReference type="InterPro" id="IPR045028">
    <property type="entry name" value="DinG/Rad3-like"/>
</dbReference>
<protein>
    <submittedName>
        <fullName evidence="15">Rad3-related DNA helicase</fullName>
    </submittedName>
</protein>
<sequence length="788" mass="92188">MEKDKNEIKISVRSLVEFVLKSGDLDNRTGGRRDTEAMQEGSRIHRKIQKRMGSNYSAEFPLSITVPIKRDELEFEITVEGRADGIISLPEENPSVVIDEIKGVYMELSHLEAPVPVHRAQAMCYAYIYAKKQIHNTIGIRMTYCNMETENIRYFEESFSIEDLEAWFQKVIEEYGKWAAWQYNWSLYRNKSIKEMEFPFEYRPGQKKLVADVYRTIIRDKRLFIEAPTGVGKTISTVFPTVKAMGEGFVTKVFYLTAKTITRTVAEETFQLLVKKGLHLKSVTITAKEKICILDKPDCNPVACPRAKGHYDRVNDAVFDLLNNENEISRELIQKYAEKHMVCPFEMSLDVTLWSDSIICDYNYVFDPNVYLRKFFLNEKKNDYVFLIDEAHNLVERAREMYSAVLYKKQFMTVKNLIKAVSKKLEKRLQTCNEDLLKLKRECDNCNVIENITDFVLHLLRLMTEYDEFLQENPNIEGKDEILQLYMDIRHFLNIYDIYNEKYLTYTDYDEQGEFRIKLLCMDPSWNLNKCLERGKSAVFFSATLLPIHYYKEQLGGREEDYAVYAPSPFHTDNRLLMIGRDVSTKYTRRNEAEYKKIYEYIYSFTSAKKGNYMVFFPSYQMLNSIAQLAEGSLEGLVIQKSFMTELEKEAFLEEFTTEPDTSRIGFCVMGGVFSEGIDLKSDRLIGAVIVGTGLPMVGNERELFRNYYDRINGRGFDYSYLYQGMNKVQQSAGRVIRTMEDKGAILLLDERFVQKQYTSLFPREWFPNIMVDIQSMETELDSFWNKK</sequence>
<evidence type="ECO:0000313" key="15">
    <source>
        <dbReference type="EMBL" id="SFN96844.1"/>
    </source>
</evidence>
<keyword evidence="7" id="KW-0067">ATP-binding</keyword>
<dbReference type="Gene3D" id="3.90.320.10">
    <property type="match status" value="1"/>
</dbReference>
<evidence type="ECO:0000256" key="5">
    <source>
        <dbReference type="ARBA" id="ARBA00022801"/>
    </source>
</evidence>
<evidence type="ECO:0000256" key="12">
    <source>
        <dbReference type="ARBA" id="ARBA00023235"/>
    </source>
</evidence>
<proteinExistence type="inferred from homology"/>
<keyword evidence="3" id="KW-0547">Nucleotide-binding</keyword>
<dbReference type="InterPro" id="IPR014013">
    <property type="entry name" value="Helic_SF1/SF2_ATP-bd_DinG/Rad3"/>
</dbReference>
<keyword evidence="5" id="KW-0378">Hydrolase</keyword>
<name>A0A1I5DC46_9FIRM</name>
<keyword evidence="16" id="KW-1185">Reference proteome</keyword>
<dbReference type="GO" id="GO:0051539">
    <property type="term" value="F:4 iron, 4 sulfur cluster binding"/>
    <property type="evidence" value="ECO:0007669"/>
    <property type="project" value="UniProtKB-KW"/>
</dbReference>
<dbReference type="PANTHER" id="PTHR11472:SF34">
    <property type="entry name" value="REGULATOR OF TELOMERE ELONGATION HELICASE 1"/>
    <property type="match status" value="1"/>
</dbReference>
<dbReference type="AlphaFoldDB" id="A0A1I5DC46"/>
<keyword evidence="10" id="KW-0238">DNA-binding</keyword>
<dbReference type="Gene3D" id="3.40.50.300">
    <property type="entry name" value="P-loop containing nucleotide triphosphate hydrolases"/>
    <property type="match status" value="2"/>
</dbReference>
<dbReference type="Pfam" id="PF06733">
    <property type="entry name" value="DEAD_2"/>
    <property type="match status" value="1"/>
</dbReference>
<dbReference type="GO" id="GO:0005524">
    <property type="term" value="F:ATP binding"/>
    <property type="evidence" value="ECO:0007669"/>
    <property type="project" value="UniProtKB-KW"/>
</dbReference>
<feature type="domain" description="Helicase ATP-binding" evidence="14">
    <location>
        <begin position="192"/>
        <end position="464"/>
    </location>
</feature>
<evidence type="ECO:0000256" key="11">
    <source>
        <dbReference type="ARBA" id="ARBA00023204"/>
    </source>
</evidence>
<keyword evidence="8" id="KW-0408">Iron</keyword>
<evidence type="ECO:0000256" key="1">
    <source>
        <dbReference type="ARBA" id="ARBA00022485"/>
    </source>
</evidence>